<gene>
    <name evidence="1" type="primary">CDC25_3</name>
    <name evidence="1" type="ORF">DSO57_1034737</name>
</gene>
<name>A0ACC2TY97_9FUNG</name>
<evidence type="ECO:0000313" key="2">
    <source>
        <dbReference type="Proteomes" id="UP001165960"/>
    </source>
</evidence>
<keyword evidence="1" id="KW-0131">Cell cycle</keyword>
<comment type="caution">
    <text evidence="1">The sequence shown here is derived from an EMBL/GenBank/DDBJ whole genome shotgun (WGS) entry which is preliminary data.</text>
</comment>
<keyword evidence="2" id="KW-1185">Reference proteome</keyword>
<dbReference type="Proteomes" id="UP001165960">
    <property type="component" value="Unassembled WGS sequence"/>
</dbReference>
<reference evidence="1" key="1">
    <citation type="submission" date="2022-04" db="EMBL/GenBank/DDBJ databases">
        <title>Genome of the entomopathogenic fungus Entomophthora muscae.</title>
        <authorList>
            <person name="Elya C."/>
            <person name="Lovett B.R."/>
            <person name="Lee E."/>
            <person name="Macias A.M."/>
            <person name="Hajek A.E."/>
            <person name="De Bivort B.L."/>
            <person name="Kasson M.T."/>
            <person name="De Fine Licht H.H."/>
            <person name="Stajich J.E."/>
        </authorList>
    </citation>
    <scope>NUCLEOTIDE SEQUENCE</scope>
    <source>
        <strain evidence="1">Berkeley</strain>
    </source>
</reference>
<organism evidence="1 2">
    <name type="scientific">Entomophthora muscae</name>
    <dbReference type="NCBI Taxonomy" id="34485"/>
    <lineage>
        <taxon>Eukaryota</taxon>
        <taxon>Fungi</taxon>
        <taxon>Fungi incertae sedis</taxon>
        <taxon>Zoopagomycota</taxon>
        <taxon>Entomophthoromycotina</taxon>
        <taxon>Entomophthoromycetes</taxon>
        <taxon>Entomophthorales</taxon>
        <taxon>Entomophthoraceae</taxon>
        <taxon>Entomophthora</taxon>
    </lineage>
</organism>
<accession>A0ACC2TY97</accession>
<proteinExistence type="predicted"/>
<keyword evidence="1" id="KW-0132">Cell division</keyword>
<evidence type="ECO:0000313" key="1">
    <source>
        <dbReference type="EMBL" id="KAJ9079505.1"/>
    </source>
</evidence>
<sequence length="622" mass="71714">MDPVTPRHQSLPVERSCVQVIDHRRRAVSNHPKPILKPKVVRQSRTRFLFSQVKHTLFSLPAISSEDTEIKESQDFSKELRRLNSHREKLEAVRNQSAKVSLSSDYFSPSLSHKKRIANETRSRNSMHSRSSYTPLDFTSADIKELPSIRLDGPLEAVLYKLLPTQLYLSFRFCMGHPKYFPGDAESELTMPWPSYSLNSSQEQSYDSNEPFYLRASTLNGLIHALSCKGTTDNMLLGDFLRTYHYCISGEDLLRMIFARYINCILDKDSSNAEWNSIVQLKLLNILKKWIHHYQAIIQRKRSLYEFAHGVLTFIDHIEETRARFVASILNDLESKPELESSLTLTPNFESSIIGLCDVLNYQVLQPIALHMHFQEMDPKVVAQQLTLIEHRLFSAIQPEEIYHQAWNDRVNRERTSPNLWSMIQVFNRAAHFISQQIMKPQSVPSRVSAVIHAVQIGLSCLKFNNFNTAFEILAGLNTARITKSPLTWQALPARTKRGFHKLSNVLSTRDNYKEYRERLRLVSPPTRPVLPFVGISLTDLVFAENGNPTYFIPGEHSTVSTEWHYPSPSIHYINISKLRLMSTVMSHLLSFQRIPYHFEESTSIQSWILQVMLVEQPSMDA</sequence>
<dbReference type="EMBL" id="QTSX02001714">
    <property type="protein sequence ID" value="KAJ9079505.1"/>
    <property type="molecule type" value="Genomic_DNA"/>
</dbReference>
<protein>
    <submittedName>
        <fullName evidence="1">Cell division cycle- protein</fullName>
    </submittedName>
</protein>